<feature type="transmembrane region" description="Helical" evidence="6">
    <location>
        <begin position="155"/>
        <end position="183"/>
    </location>
</feature>
<evidence type="ECO:0000256" key="5">
    <source>
        <dbReference type="ARBA" id="ARBA00023136"/>
    </source>
</evidence>
<sequence>MNIVYSLLWKHQDPKIQRSKIEHSAKVMENGTSSSSNAPRKGGLRTMPFIIVNECLEKVASYGIMPNMILYLVNDYKMAVVSATNLLYTWSAMSNILSIFGAFLSDAYFGRFRVIFIGSISSLLGLTVLWLTATIPELRPSCETLNQICNSANAAQLAVLFLSLVLISIGAGCVRPCSIAFGADQLSIKEHSYDERLLDSYFNWYYTSIGVSTLVAFSVIVYIQENLGWKIGFGVPAILMFISAFSFIAGSPYYVKVNARKSLLTSFAQVVVVATKNRKLNLHECSSDLYYRGHDEELLVPTDSLRFLNKACIIRNLERDLKLDGSVSDPWSLCTVGQVESLKALLRVLPMWSTSIFMMVSQGSFATLQANTMDRRLFGNFKMPAGSTNTIMIVTLSIVIPTYDRVMVPILAKYTGQPRGFSSKVRMGIGLLFICAAKATSAMVETMRRRKAIEEGFIDQPDAVIHMSSLWLVPEFVLLGFAEAFFPVGQVEFFYTYFPKSMSSFSMALFTLGLAAADGVGSIVVNTVDKVTSIGGNESWLSTNINRGHLNYYYALLSFLGLINFLYFLAICWAYGPDRTEKHDDSAGKGDEQFDYLELPSS</sequence>
<protein>
    <recommendedName>
        <fullName evidence="9">Protein NRT1/ PTR FAMILY 1.2-like</fullName>
    </recommendedName>
</protein>
<feature type="transmembrane region" description="Helical" evidence="6">
    <location>
        <begin position="385"/>
        <end position="404"/>
    </location>
</feature>
<keyword evidence="8" id="KW-1185">Reference proteome</keyword>
<evidence type="ECO:0000256" key="6">
    <source>
        <dbReference type="SAM" id="Phobius"/>
    </source>
</evidence>
<dbReference type="AlphaFoldDB" id="A0AAN9EK13"/>
<dbReference type="Pfam" id="PF00854">
    <property type="entry name" value="PTR2"/>
    <property type="match status" value="1"/>
</dbReference>
<feature type="transmembrane region" description="Helical" evidence="6">
    <location>
        <begin position="425"/>
        <end position="444"/>
    </location>
</feature>
<keyword evidence="5 6" id="KW-0472">Membrane</keyword>
<feature type="transmembrane region" description="Helical" evidence="6">
    <location>
        <begin position="552"/>
        <end position="576"/>
    </location>
</feature>
<dbReference type="Proteomes" id="UP001372338">
    <property type="component" value="Unassembled WGS sequence"/>
</dbReference>
<keyword evidence="4 6" id="KW-1133">Transmembrane helix</keyword>
<dbReference type="Gene3D" id="1.20.1250.20">
    <property type="entry name" value="MFS general substrate transporter like domains"/>
    <property type="match status" value="1"/>
</dbReference>
<feature type="transmembrane region" description="Helical" evidence="6">
    <location>
        <begin position="505"/>
        <end position="525"/>
    </location>
</feature>
<feature type="transmembrane region" description="Helical" evidence="6">
    <location>
        <begin position="112"/>
        <end position="135"/>
    </location>
</feature>
<gene>
    <name evidence="7" type="ORF">RIF29_24616</name>
</gene>
<dbReference type="InterPro" id="IPR000109">
    <property type="entry name" value="POT_fam"/>
</dbReference>
<dbReference type="GO" id="GO:0022857">
    <property type="term" value="F:transmembrane transporter activity"/>
    <property type="evidence" value="ECO:0007669"/>
    <property type="project" value="InterPro"/>
</dbReference>
<keyword evidence="3 6" id="KW-0812">Transmembrane</keyword>
<accession>A0AAN9EK13</accession>
<dbReference type="SUPFAM" id="SSF103473">
    <property type="entry name" value="MFS general substrate transporter"/>
    <property type="match status" value="1"/>
</dbReference>
<name>A0AAN9EK13_CROPI</name>
<dbReference type="InterPro" id="IPR036259">
    <property type="entry name" value="MFS_trans_sf"/>
</dbReference>
<reference evidence="7 8" key="1">
    <citation type="submission" date="2024-01" db="EMBL/GenBank/DDBJ databases">
        <title>The genomes of 5 underutilized Papilionoideae crops provide insights into root nodulation and disease resistanc.</title>
        <authorList>
            <person name="Yuan L."/>
        </authorList>
    </citation>
    <scope>NUCLEOTIDE SEQUENCE [LARGE SCALE GENOMIC DNA]</scope>
    <source>
        <strain evidence="7">ZHUSHIDOU_FW_LH</strain>
        <tissue evidence="7">Leaf</tissue>
    </source>
</reference>
<proteinExistence type="inferred from homology"/>
<feature type="transmembrane region" description="Helical" evidence="6">
    <location>
        <begin position="235"/>
        <end position="255"/>
    </location>
</feature>
<evidence type="ECO:0008006" key="9">
    <source>
        <dbReference type="Google" id="ProtNLM"/>
    </source>
</evidence>
<evidence type="ECO:0000313" key="7">
    <source>
        <dbReference type="EMBL" id="KAK7259022.1"/>
    </source>
</evidence>
<organism evidence="7 8">
    <name type="scientific">Crotalaria pallida</name>
    <name type="common">Smooth rattlebox</name>
    <name type="synonym">Crotalaria striata</name>
    <dbReference type="NCBI Taxonomy" id="3830"/>
    <lineage>
        <taxon>Eukaryota</taxon>
        <taxon>Viridiplantae</taxon>
        <taxon>Streptophyta</taxon>
        <taxon>Embryophyta</taxon>
        <taxon>Tracheophyta</taxon>
        <taxon>Spermatophyta</taxon>
        <taxon>Magnoliopsida</taxon>
        <taxon>eudicotyledons</taxon>
        <taxon>Gunneridae</taxon>
        <taxon>Pentapetalae</taxon>
        <taxon>rosids</taxon>
        <taxon>fabids</taxon>
        <taxon>Fabales</taxon>
        <taxon>Fabaceae</taxon>
        <taxon>Papilionoideae</taxon>
        <taxon>50 kb inversion clade</taxon>
        <taxon>genistoids sensu lato</taxon>
        <taxon>core genistoids</taxon>
        <taxon>Crotalarieae</taxon>
        <taxon>Crotalaria</taxon>
    </lineage>
</organism>
<evidence type="ECO:0000313" key="8">
    <source>
        <dbReference type="Proteomes" id="UP001372338"/>
    </source>
</evidence>
<evidence type="ECO:0000256" key="2">
    <source>
        <dbReference type="ARBA" id="ARBA00005982"/>
    </source>
</evidence>
<feature type="transmembrane region" description="Helical" evidence="6">
    <location>
        <begin position="87"/>
        <end position="105"/>
    </location>
</feature>
<evidence type="ECO:0000256" key="1">
    <source>
        <dbReference type="ARBA" id="ARBA00004141"/>
    </source>
</evidence>
<feature type="transmembrane region" description="Helical" evidence="6">
    <location>
        <begin position="204"/>
        <end position="223"/>
    </location>
</feature>
<comment type="caution">
    <text evidence="7">The sequence shown here is derived from an EMBL/GenBank/DDBJ whole genome shotgun (WGS) entry which is preliminary data.</text>
</comment>
<comment type="subcellular location">
    <subcellularLocation>
        <location evidence="1">Membrane</location>
        <topology evidence="1">Multi-pass membrane protein</topology>
    </subcellularLocation>
</comment>
<comment type="similarity">
    <text evidence="2">Belongs to the major facilitator superfamily. Proton-dependent oligopeptide transporter (POT/PTR) (TC 2.A.17) family.</text>
</comment>
<dbReference type="PANTHER" id="PTHR11654">
    <property type="entry name" value="OLIGOPEPTIDE TRANSPORTER-RELATED"/>
    <property type="match status" value="1"/>
</dbReference>
<evidence type="ECO:0000256" key="3">
    <source>
        <dbReference type="ARBA" id="ARBA00022692"/>
    </source>
</evidence>
<dbReference type="GO" id="GO:0016020">
    <property type="term" value="C:membrane"/>
    <property type="evidence" value="ECO:0007669"/>
    <property type="project" value="UniProtKB-SubCell"/>
</dbReference>
<dbReference type="CDD" id="cd17416">
    <property type="entry name" value="MFS_NPF1_2"/>
    <property type="match status" value="1"/>
</dbReference>
<dbReference type="EMBL" id="JAYWIO010000005">
    <property type="protein sequence ID" value="KAK7259022.1"/>
    <property type="molecule type" value="Genomic_DNA"/>
</dbReference>
<evidence type="ECO:0000256" key="4">
    <source>
        <dbReference type="ARBA" id="ARBA00022989"/>
    </source>
</evidence>